<reference evidence="2" key="1">
    <citation type="submission" date="2015-03" db="EMBL/GenBank/DDBJ databases">
        <authorList>
            <consortium name="Pathogen Informatics"/>
            <person name="Murphy D."/>
        </authorList>
    </citation>
    <scope>NUCLEOTIDE SEQUENCE [LARGE SCALE GENOMIC DNA]</scope>
    <source>
        <strain evidence="2">IP6945</strain>
    </source>
</reference>
<accession>A0A0T9NGM1</accession>
<dbReference type="AlphaFoldDB" id="A0A0T9NGM1"/>
<protein>
    <submittedName>
        <fullName evidence="1">Uncharacterized protein</fullName>
    </submittedName>
</protein>
<dbReference type="Proteomes" id="UP000041882">
    <property type="component" value="Unassembled WGS sequence"/>
</dbReference>
<dbReference type="EMBL" id="CQAW01000001">
    <property type="protein sequence ID" value="CNH07718.1"/>
    <property type="molecule type" value="Genomic_DNA"/>
</dbReference>
<sequence>MPGDFAGFHEDDIAGQCRHLLSTEVSTEGKIERLTVFEALCKQLLKLLLGAAVITGDRLTGQCQHLIPHQPLFIGVIPQAFEYHIGVVIELLEHVV</sequence>
<gene>
    <name evidence="1" type="ORF">ERS008472_00499</name>
</gene>
<organism evidence="1 2">
    <name type="scientific">Yersinia thracica</name>
    <dbReference type="NCBI Taxonomy" id="2890319"/>
    <lineage>
        <taxon>Bacteria</taxon>
        <taxon>Pseudomonadati</taxon>
        <taxon>Pseudomonadota</taxon>
        <taxon>Gammaproteobacteria</taxon>
        <taxon>Enterobacterales</taxon>
        <taxon>Yersiniaceae</taxon>
        <taxon>Yersinia</taxon>
    </lineage>
</organism>
<name>A0A0T9NGM1_9GAMM</name>
<proteinExistence type="predicted"/>
<evidence type="ECO:0000313" key="1">
    <source>
        <dbReference type="EMBL" id="CNH07718.1"/>
    </source>
</evidence>
<keyword evidence="2" id="KW-1185">Reference proteome</keyword>
<evidence type="ECO:0000313" key="2">
    <source>
        <dbReference type="Proteomes" id="UP000041882"/>
    </source>
</evidence>